<dbReference type="InterPro" id="IPR028089">
    <property type="entry name" value="DUF4455"/>
</dbReference>
<feature type="domain" description="DUF4456" evidence="3">
    <location>
        <begin position="1208"/>
        <end position="1412"/>
    </location>
</feature>
<dbReference type="RefSeq" id="XP_013409374.1">
    <property type="nucleotide sequence ID" value="XM_013553920.1"/>
</dbReference>
<evidence type="ECO:0000313" key="4">
    <source>
        <dbReference type="Proteomes" id="UP000085678"/>
    </source>
</evidence>
<feature type="compositionally biased region" description="Polar residues" evidence="1">
    <location>
        <begin position="1144"/>
        <end position="1166"/>
    </location>
</feature>
<dbReference type="InParanoid" id="A0A1S3JHJ7"/>
<evidence type="ECO:0000259" key="3">
    <source>
        <dbReference type="Pfam" id="PF14644"/>
    </source>
</evidence>
<feature type="compositionally biased region" description="Polar residues" evidence="1">
    <location>
        <begin position="1118"/>
        <end position="1128"/>
    </location>
</feature>
<dbReference type="KEGG" id="lak:106172963"/>
<organism evidence="4 5">
    <name type="scientific">Lingula anatina</name>
    <name type="common">Brachiopod</name>
    <name type="synonym">Lingula unguis</name>
    <dbReference type="NCBI Taxonomy" id="7574"/>
    <lineage>
        <taxon>Eukaryota</taxon>
        <taxon>Metazoa</taxon>
        <taxon>Spiralia</taxon>
        <taxon>Lophotrochozoa</taxon>
        <taxon>Brachiopoda</taxon>
        <taxon>Linguliformea</taxon>
        <taxon>Lingulata</taxon>
        <taxon>Lingulida</taxon>
        <taxon>Linguloidea</taxon>
        <taxon>Lingulidae</taxon>
        <taxon>Lingula</taxon>
    </lineage>
</organism>
<feature type="region of interest" description="Disordered" evidence="1">
    <location>
        <begin position="602"/>
        <end position="650"/>
    </location>
</feature>
<dbReference type="OrthoDB" id="431588at2759"/>
<dbReference type="Proteomes" id="UP000085678">
    <property type="component" value="Unplaced"/>
</dbReference>
<feature type="domain" description="DUF4455" evidence="2">
    <location>
        <begin position="136"/>
        <end position="597"/>
    </location>
</feature>
<dbReference type="Pfam" id="PF14643">
    <property type="entry name" value="DUF4455"/>
    <property type="match status" value="1"/>
</dbReference>
<proteinExistence type="predicted"/>
<feature type="region of interest" description="Disordered" evidence="1">
    <location>
        <begin position="1100"/>
        <end position="1166"/>
    </location>
</feature>
<dbReference type="GeneID" id="106172963"/>
<dbReference type="PANTHER" id="PTHR21444:SF14">
    <property type="entry name" value="COILED-COIL DOMAIN-CONTAINING PROTEIN 180"/>
    <property type="match status" value="1"/>
</dbReference>
<evidence type="ECO:0000256" key="1">
    <source>
        <dbReference type="SAM" id="MobiDB-lite"/>
    </source>
</evidence>
<protein>
    <submittedName>
        <fullName evidence="5">Coiled-coil domain-containing protein 180</fullName>
    </submittedName>
</protein>
<feature type="compositionally biased region" description="Basic and acidic residues" evidence="1">
    <location>
        <begin position="633"/>
        <end position="645"/>
    </location>
</feature>
<accession>A0A1S3JHJ7</accession>
<dbReference type="Pfam" id="PF14644">
    <property type="entry name" value="DUF4456"/>
    <property type="match status" value="1"/>
</dbReference>
<dbReference type="InterPro" id="IPR027914">
    <property type="entry name" value="DUF4456"/>
</dbReference>
<feature type="compositionally biased region" description="Basic residues" evidence="1">
    <location>
        <begin position="622"/>
        <end position="632"/>
    </location>
</feature>
<name>A0A1S3JHJ7_LINAN</name>
<sequence>MMAETQAIRVVPSGKIYRQIFDSQVQLANVLEKTSEERTKKGVKIVERPGGIPVVKEKRHITEGTGILSQRQKTWIEGFPNDYSTENPVLYKQVTEFTNQKLAEPESSVVGREVRGLPDIVVAAKPGSDIIQRIADSRRERHERALEDMHQELGVITADLEPSIIEAGEKLMSMLKENDQEIDLLMSRIESDENLLTLTLTELHEIWDAIQSQTSLRRGGIEELDSTLSEVEDDRMERIRKVFSEYAETLEKISHLMAPDLSRLMDMESQAINQSVLSNRRSYADLFGRLMTTDIEREKKQHTLWTRRVQDWRTLNIQQANEKFQNFMSSEAVVRPQGAQKVLELMKTEQGSLNERRLRLISSLKELKPPASTKTAVYHWNEKVVALSEQIDALNQGYLERLHSEYEEVCQLCLEEVEKARKKLISSGVCSEQKATEVIEESFLPLVGDRQKLFEQELEDMDKQLEEHNDMLMIHLKSLFKFAQGAAHVWDVHEIGLAKQERSLQEKLESCRHQHDNQNQEKEGNLDIIMDRMRQDATETALKESLKKAMDMLDKIRNGYESFHEEQMAVVRSYPEMVKDELDNYDHTVCKFFSVDRRHPDDVEAKDEEETTKSKEGLTPRSKGKSRRKSKKSDRPGSRTSEGDKSPLPMAVSEILSTARGTAFFVLTVAGEFSGHPDDPRSSVEPPGSTFLTESVLPKVLPPYLASVDVSEEFLAEVKKGIRMNFLDHLEEWSEEAMERSRSVVAAKIEELNSELDLRLHLHQPRTRRAELDVHNVRAAELVMHSERVTRHCKGINHSLTELKQQFAKMTHEHDKLASKFREGIEALEVVFINATKSAKLVALQNRLQEELDKFMSVIRASLRQFRQHLDDTLAMLRQSNAKFIKSFKLFSDGGNFCPEEIDEYRKKLEKMSQKIDAAEGFIMADLEGMESKRLDQATKVASEFEDRFKNHMFDLIFMEKIARWLTNTQVKIKAEVADSNTQAQRLAQFLNDLDRRIDACEKPNLDKEQVSPTQLNNSLKAIFEAFHSRSQYLNSLKDPNTIRPQSATMQGAPALGARVGFAVDTGVPAISKAGKQPAEDPSISTIKNILKTQKTKLRFGPDADLDGEVTEKERQTKSMSRPPTQGTAIMEAKSVGTKHSRKGTATTATSDPTRRSQSAVRRSTYGSNKMKIDKRFLIFGEKDEEGEESHFLGKIRHTLREALDGLLTTAELYYRQKGSRPVTRPQALQETFEQCAEIVVQKLESYYKQADEYHNQCLQEFRSQLTHLEQLIARVPPLVINEIAKTHIQKAHQVRKEIDEAFQQQLEKWNSKKYEHKNLLRPTLGHPHQHHQMKSLCDEEESRRTDYIQGVQGHHSKQQQSSVEHAEEFIAQLASASEQLLLQFDNLLTVDDVEKGRVDPKKYPTSELIRRRAAGVPLEDEEDKNALPRGKGTWQGIVKNELVCGDKPDKPKLTASVNTAKTTLGHSAAVTARDQAYQDYKKQFEKTLHSIEEQKLTWLNEEQRWTDSWQSSVEKVVQLYKT</sequence>
<dbReference type="PANTHER" id="PTHR21444">
    <property type="entry name" value="COILED-COIL DOMAIN-CONTAINING PROTEIN 180"/>
    <property type="match status" value="1"/>
</dbReference>
<reference evidence="5" key="1">
    <citation type="submission" date="2025-08" db="UniProtKB">
        <authorList>
            <consortium name="RefSeq"/>
        </authorList>
    </citation>
    <scope>IDENTIFICATION</scope>
    <source>
        <tissue evidence="5">Gonads</tissue>
    </source>
</reference>
<dbReference type="STRING" id="7574.A0A1S3JHJ7"/>
<keyword evidence="4" id="KW-1185">Reference proteome</keyword>
<gene>
    <name evidence="5" type="primary">LOC106172963</name>
</gene>
<evidence type="ECO:0000259" key="2">
    <source>
        <dbReference type="Pfam" id="PF14643"/>
    </source>
</evidence>
<evidence type="ECO:0000313" key="5">
    <source>
        <dbReference type="RefSeq" id="XP_013409374.1"/>
    </source>
</evidence>
<feature type="region of interest" description="Disordered" evidence="1">
    <location>
        <begin position="1323"/>
        <end position="1345"/>
    </location>
</feature>